<organism evidence="2 3">
    <name type="scientific">Salinicoccus jeotgali</name>
    <dbReference type="NCBI Taxonomy" id="381634"/>
    <lineage>
        <taxon>Bacteria</taxon>
        <taxon>Bacillati</taxon>
        <taxon>Bacillota</taxon>
        <taxon>Bacilli</taxon>
        <taxon>Bacillales</taxon>
        <taxon>Staphylococcaceae</taxon>
        <taxon>Salinicoccus</taxon>
    </lineage>
</organism>
<feature type="coiled-coil region" evidence="1">
    <location>
        <begin position="7"/>
        <end position="58"/>
    </location>
</feature>
<evidence type="ECO:0000313" key="2">
    <source>
        <dbReference type="EMBL" id="GAA3720000.1"/>
    </source>
</evidence>
<proteinExistence type="predicted"/>
<dbReference type="NCBIfam" id="NF040877">
    <property type="entry name" value="SE1832_fam"/>
    <property type="match status" value="1"/>
</dbReference>
<comment type="caution">
    <text evidence="2">The sequence shown here is derived from an EMBL/GenBank/DDBJ whole genome shotgun (WGS) entry which is preliminary data.</text>
</comment>
<protein>
    <submittedName>
        <fullName evidence="2">Uncharacterized protein</fullName>
    </submittedName>
</protein>
<dbReference type="Proteomes" id="UP001500920">
    <property type="component" value="Unassembled WGS sequence"/>
</dbReference>
<reference evidence="3" key="1">
    <citation type="journal article" date="2019" name="Int. J. Syst. Evol. Microbiol.">
        <title>The Global Catalogue of Microorganisms (GCM) 10K type strain sequencing project: providing services to taxonomists for standard genome sequencing and annotation.</title>
        <authorList>
            <consortium name="The Broad Institute Genomics Platform"/>
            <consortium name="The Broad Institute Genome Sequencing Center for Infectious Disease"/>
            <person name="Wu L."/>
            <person name="Ma J."/>
        </authorList>
    </citation>
    <scope>NUCLEOTIDE SEQUENCE [LARGE SCALE GENOMIC DNA]</scope>
    <source>
        <strain evidence="3">JCM 16981</strain>
    </source>
</reference>
<keyword evidence="1" id="KW-0175">Coiled coil</keyword>
<evidence type="ECO:0000313" key="3">
    <source>
        <dbReference type="Proteomes" id="UP001500920"/>
    </source>
</evidence>
<gene>
    <name evidence="2" type="ORF">GCM10022378_07630</name>
</gene>
<keyword evidence="3" id="KW-1185">Reference proteome</keyword>
<dbReference type="RefSeq" id="WP_344701607.1">
    <property type="nucleotide sequence ID" value="NZ_BAABCK010000014.1"/>
</dbReference>
<name>A0ABP7EKS7_9STAP</name>
<sequence>MDLEYKLRELKNEYVRIQGDLEKLESTGNSTSKMDERLAQIETEIAETKKEIREQSNK</sequence>
<evidence type="ECO:0000256" key="1">
    <source>
        <dbReference type="SAM" id="Coils"/>
    </source>
</evidence>
<dbReference type="InterPro" id="IPR048062">
    <property type="entry name" value="SE1832-like"/>
</dbReference>
<accession>A0ABP7EKS7</accession>
<dbReference type="EMBL" id="BAABCK010000014">
    <property type="protein sequence ID" value="GAA3720000.1"/>
    <property type="molecule type" value="Genomic_DNA"/>
</dbReference>